<sequence>MFPVKVKVEKSEMEMAKAQNQLDVILQCLLEKSCMDRERLHEEARKRPLQTPTTRTHNFMIINSKI</sequence>
<dbReference type="Ensembl" id="ENSSSCT00050066995.1">
    <property type="protein sequence ID" value="ENSSSCP00050028773.1"/>
    <property type="gene ID" value="ENSSSCG00050049244.1"/>
</dbReference>
<name>A0A8D0IEZ7_PIG</name>
<organism evidence="1 2">
    <name type="scientific">Sus scrofa</name>
    <name type="common">Pig</name>
    <dbReference type="NCBI Taxonomy" id="9823"/>
    <lineage>
        <taxon>Eukaryota</taxon>
        <taxon>Metazoa</taxon>
        <taxon>Chordata</taxon>
        <taxon>Craniata</taxon>
        <taxon>Vertebrata</taxon>
        <taxon>Euteleostomi</taxon>
        <taxon>Mammalia</taxon>
        <taxon>Eutheria</taxon>
        <taxon>Laurasiatheria</taxon>
        <taxon>Artiodactyla</taxon>
        <taxon>Suina</taxon>
        <taxon>Suidae</taxon>
        <taxon>Sus</taxon>
    </lineage>
</organism>
<dbReference type="Ensembl" id="ENSSSCT00060075273.1">
    <property type="protein sequence ID" value="ENSSSCP00060032514.1"/>
    <property type="gene ID" value="ENSSSCG00060055262.1"/>
</dbReference>
<evidence type="ECO:0000313" key="2">
    <source>
        <dbReference type="Proteomes" id="UP000694570"/>
    </source>
</evidence>
<dbReference type="PANTHER" id="PTHR31336">
    <property type="entry name" value="LIN37 HOMOLOG"/>
    <property type="match status" value="1"/>
</dbReference>
<dbReference type="AlphaFoldDB" id="A0A8D0IEZ7"/>
<evidence type="ECO:0000313" key="1">
    <source>
        <dbReference type="Ensembl" id="ENSSSCP00030009160.1"/>
    </source>
</evidence>
<dbReference type="InterPro" id="IPR028226">
    <property type="entry name" value="LIN37"/>
</dbReference>
<dbReference type="Proteomes" id="UP000694723">
    <property type="component" value="Unplaced"/>
</dbReference>
<dbReference type="Ensembl" id="ENSSSCT00030020536.1">
    <property type="protein sequence ID" value="ENSSSCP00030009160.1"/>
    <property type="gene ID" value="ENSSSCG00030014892.1"/>
</dbReference>
<accession>A0A8D0IEZ7</accession>
<protein>
    <submittedName>
        <fullName evidence="1">Uncharacterized protein</fullName>
    </submittedName>
</protein>
<dbReference type="Proteomes" id="UP000694570">
    <property type="component" value="Unplaced"/>
</dbReference>
<reference evidence="1" key="1">
    <citation type="submission" date="2025-05" db="UniProtKB">
        <authorList>
            <consortium name="Ensembl"/>
        </authorList>
    </citation>
    <scope>IDENTIFICATION</scope>
</reference>
<dbReference type="Proteomes" id="UP000694571">
    <property type="component" value="Unplaced"/>
</dbReference>
<proteinExistence type="predicted"/>
<dbReference type="GO" id="GO:0017053">
    <property type="term" value="C:transcription repressor complex"/>
    <property type="evidence" value="ECO:0007669"/>
    <property type="project" value="InterPro"/>
</dbReference>
<dbReference type="PANTHER" id="PTHR31336:SF3">
    <property type="entry name" value="PROTEIN LIN-37 HOMOLOG"/>
    <property type="match status" value="1"/>
</dbReference>